<gene>
    <name evidence="1" type="ORF">BACUNI_02636</name>
</gene>
<comment type="caution">
    <text evidence="1">The sequence shown here is derived from an EMBL/GenBank/DDBJ whole genome shotgun (WGS) entry which is preliminary data.</text>
</comment>
<proteinExistence type="predicted"/>
<dbReference type="Proteomes" id="UP000004110">
    <property type="component" value="Unassembled WGS sequence"/>
</dbReference>
<accession>A0ABC9NB40</accession>
<evidence type="ECO:0000313" key="1">
    <source>
        <dbReference type="EMBL" id="EDO54015.1"/>
    </source>
</evidence>
<sequence length="56" mass="6064">MHSAKLLQTVCSDTANYFAVALQQFCSDAASALQWRCNGFAVALQKACSIFAVILH</sequence>
<name>A0ABC9NB40_BACUC</name>
<dbReference type="AlphaFoldDB" id="A0ABC9NB40"/>
<reference evidence="1" key="1">
    <citation type="submission" date="2007-06" db="EMBL/GenBank/DDBJ databases">
        <authorList>
            <person name="Fulton L."/>
            <person name="Clifton S."/>
            <person name="Fulton B."/>
            <person name="Xu J."/>
            <person name="Minx P."/>
            <person name="Pepin K.H."/>
            <person name="Johnson M."/>
            <person name="Thiruvilangam P."/>
            <person name="Bhonagiri V."/>
            <person name="Nash W.E."/>
            <person name="Mardis E.R."/>
            <person name="Wilson R.K."/>
        </authorList>
    </citation>
    <scope>NUCLEOTIDE SEQUENCE [LARGE SCALE GENOMIC DNA]</scope>
    <source>
        <strain evidence="1">ATCC 8492</strain>
    </source>
</reference>
<reference evidence="1" key="2">
    <citation type="submission" date="2013-11" db="EMBL/GenBank/DDBJ databases">
        <title>Draft genome sequence of Bacteroides uniformis (ATCC 8492).</title>
        <authorList>
            <person name="Sudarsanam P."/>
            <person name="Ley R."/>
            <person name="Guruge J."/>
            <person name="Turnbaugh P.J."/>
            <person name="Mahowald M."/>
            <person name="Liep D."/>
            <person name="Gordon J."/>
        </authorList>
    </citation>
    <scope>NUCLEOTIDE SEQUENCE</scope>
    <source>
        <strain evidence="1">ATCC 8492</strain>
    </source>
</reference>
<protein>
    <submittedName>
        <fullName evidence="1">Uncharacterized protein</fullName>
    </submittedName>
</protein>
<organism evidence="1 2">
    <name type="scientific">Bacteroides uniformis (strain ATCC 8492 / DSM 6597 / CCUG 4942 / CIP 103695 / JCM 5828 / KCTC 5204 / NCTC 13054 / VPI 0061)</name>
    <dbReference type="NCBI Taxonomy" id="411479"/>
    <lineage>
        <taxon>Bacteria</taxon>
        <taxon>Pseudomonadati</taxon>
        <taxon>Bacteroidota</taxon>
        <taxon>Bacteroidia</taxon>
        <taxon>Bacteroidales</taxon>
        <taxon>Bacteroidaceae</taxon>
        <taxon>Bacteroides</taxon>
    </lineage>
</organism>
<evidence type="ECO:0000313" key="2">
    <source>
        <dbReference type="Proteomes" id="UP000004110"/>
    </source>
</evidence>
<dbReference type="EMBL" id="AAYH02000044">
    <property type="protein sequence ID" value="EDO54015.1"/>
    <property type="molecule type" value="Genomic_DNA"/>
</dbReference>
<keyword evidence="2" id="KW-1185">Reference proteome</keyword>